<feature type="signal peptide" evidence="1">
    <location>
        <begin position="1"/>
        <end position="25"/>
    </location>
</feature>
<protein>
    <submittedName>
        <fullName evidence="2">Uncharacterized protein</fullName>
    </submittedName>
</protein>
<name>A0A1M6I796_9FIRM</name>
<dbReference type="AlphaFoldDB" id="A0A1M6I796"/>
<dbReference type="OrthoDB" id="2086322at2"/>
<feature type="chain" id="PRO_5038552681" evidence="1">
    <location>
        <begin position="26"/>
        <end position="76"/>
    </location>
</feature>
<dbReference type="EMBL" id="FQZY01000006">
    <property type="protein sequence ID" value="SHJ30266.1"/>
    <property type="molecule type" value="Genomic_DNA"/>
</dbReference>
<evidence type="ECO:0000313" key="2">
    <source>
        <dbReference type="EMBL" id="SHJ30266.1"/>
    </source>
</evidence>
<dbReference type="Proteomes" id="UP000184301">
    <property type="component" value="Unassembled WGS sequence"/>
</dbReference>
<evidence type="ECO:0000313" key="3">
    <source>
        <dbReference type="Proteomes" id="UP000184301"/>
    </source>
</evidence>
<proteinExistence type="predicted"/>
<keyword evidence="3" id="KW-1185">Reference proteome</keyword>
<evidence type="ECO:0000256" key="1">
    <source>
        <dbReference type="SAM" id="SignalP"/>
    </source>
</evidence>
<organism evidence="2 3">
    <name type="scientific">Hespellia stercorisuis DSM 15480</name>
    <dbReference type="NCBI Taxonomy" id="1121950"/>
    <lineage>
        <taxon>Bacteria</taxon>
        <taxon>Bacillati</taxon>
        <taxon>Bacillota</taxon>
        <taxon>Clostridia</taxon>
        <taxon>Lachnospirales</taxon>
        <taxon>Lachnospiraceae</taxon>
        <taxon>Hespellia</taxon>
    </lineage>
</organism>
<accession>A0A1M6I796</accession>
<reference evidence="2 3" key="1">
    <citation type="submission" date="2016-11" db="EMBL/GenBank/DDBJ databases">
        <authorList>
            <person name="Jaros S."/>
            <person name="Januszkiewicz K."/>
            <person name="Wedrychowicz H."/>
        </authorList>
    </citation>
    <scope>NUCLEOTIDE SEQUENCE [LARGE SCALE GENOMIC DNA]</scope>
    <source>
        <strain evidence="2 3">DSM 15480</strain>
    </source>
</reference>
<gene>
    <name evidence="2" type="ORF">SAMN02745243_00255</name>
</gene>
<keyword evidence="1" id="KW-0732">Signal</keyword>
<sequence length="76" mass="9034">MKRKMYTILSLVCFLMVATPLNVFTSNSASVITETETVQPRRNITGYKYKILNGHQWKRLWSYTYNRWEDPAWTLA</sequence>
<dbReference type="RefSeq" id="WP_073104022.1">
    <property type="nucleotide sequence ID" value="NZ_FQZY01000006.1"/>
</dbReference>